<dbReference type="GO" id="GO:0004497">
    <property type="term" value="F:monooxygenase activity"/>
    <property type="evidence" value="ECO:0007669"/>
    <property type="project" value="UniProtKB-KW"/>
</dbReference>
<dbReference type="Gene3D" id="3.20.20.30">
    <property type="entry name" value="Luciferase-like domain"/>
    <property type="match status" value="1"/>
</dbReference>
<dbReference type="RefSeq" id="WP_369745309.1">
    <property type="nucleotide sequence ID" value="NZ_CP165735.1"/>
</dbReference>
<dbReference type="Pfam" id="PF00296">
    <property type="entry name" value="Bac_luciferase"/>
    <property type="match status" value="1"/>
</dbReference>
<proteinExistence type="predicted"/>
<dbReference type="GO" id="GO:0016705">
    <property type="term" value="F:oxidoreductase activity, acting on paired donors, with incorporation or reduction of molecular oxygen"/>
    <property type="evidence" value="ECO:0007669"/>
    <property type="project" value="InterPro"/>
</dbReference>
<dbReference type="InterPro" id="IPR050766">
    <property type="entry name" value="Bact_Lucif_Oxidored"/>
</dbReference>
<organism evidence="4">
    <name type="scientific">Paenarthrobacter sp. AMU7</name>
    <dbReference type="NCBI Taxonomy" id="3162492"/>
    <lineage>
        <taxon>Bacteria</taxon>
        <taxon>Bacillati</taxon>
        <taxon>Actinomycetota</taxon>
        <taxon>Actinomycetes</taxon>
        <taxon>Micrococcales</taxon>
        <taxon>Micrococcaceae</taxon>
        <taxon>Paenarthrobacter</taxon>
    </lineage>
</organism>
<accession>A0AB39YNZ5</accession>
<reference evidence="4" key="1">
    <citation type="submission" date="2024-07" db="EMBL/GenBank/DDBJ databases">
        <authorList>
            <person name="Li J."/>
            <person name="Wei H."/>
            <person name="Ma J."/>
        </authorList>
    </citation>
    <scope>NUCLEOTIDE SEQUENCE</scope>
    <source>
        <strain evidence="4">AMU7</strain>
    </source>
</reference>
<sequence>MKFQVLDIIPHLKNPVTGEIVSTADRLNQVVETARRAEELGFDSFSVGERHAGEFVSSSPTTVLAAIAAVTSRIRLQTGVTVLSVLDPVRVAEDYATIDQLSRGRLELVIGKGNEVLQYPLFGLSLDDQWDLLAEKYALLRTLWRKESVTWSGRFRPALTEPTTTTPRPFAGSPRFWHGSATTLTSAALAAKWGDPLFTANAIQPRENYKVLIDHYREEYERHGHDPRHQYLGSGSGAGGVFIADTTQEAIRQYGPVYEGLTAGRNVPGNNSPFRDIQHAVAEGPALVGSPEQVIDKILSYHSLYNHDLQSVSLPTTLPFDQQLEILERFALEVIPAVRASAPSTLWETGDPFAGRPEFAGATEPDAAATVTADHAFNRSDTAHVYAH</sequence>
<dbReference type="AlphaFoldDB" id="A0AB39YNZ5"/>
<keyword evidence="2" id="KW-0503">Monooxygenase</keyword>
<feature type="domain" description="Luciferase-like" evidence="3">
    <location>
        <begin position="12"/>
        <end position="304"/>
    </location>
</feature>
<evidence type="ECO:0000313" key="4">
    <source>
        <dbReference type="EMBL" id="XDV71064.1"/>
    </source>
</evidence>
<dbReference type="PANTHER" id="PTHR30137">
    <property type="entry name" value="LUCIFERASE-LIKE MONOOXYGENASE"/>
    <property type="match status" value="1"/>
</dbReference>
<name>A0AB39YNZ5_9MICC</name>
<dbReference type="EMBL" id="CP165735">
    <property type="protein sequence ID" value="XDV71064.1"/>
    <property type="molecule type" value="Genomic_DNA"/>
</dbReference>
<keyword evidence="1" id="KW-0560">Oxidoreductase</keyword>
<evidence type="ECO:0000256" key="2">
    <source>
        <dbReference type="ARBA" id="ARBA00023033"/>
    </source>
</evidence>
<evidence type="ECO:0000256" key="1">
    <source>
        <dbReference type="ARBA" id="ARBA00023002"/>
    </source>
</evidence>
<protein>
    <submittedName>
        <fullName evidence="4">LLM class flavin-dependent oxidoreductase</fullName>
    </submittedName>
</protein>
<dbReference type="GO" id="GO:0005829">
    <property type="term" value="C:cytosol"/>
    <property type="evidence" value="ECO:0007669"/>
    <property type="project" value="TreeGrafter"/>
</dbReference>
<dbReference type="InterPro" id="IPR036661">
    <property type="entry name" value="Luciferase-like_sf"/>
</dbReference>
<evidence type="ECO:0000259" key="3">
    <source>
        <dbReference type="Pfam" id="PF00296"/>
    </source>
</evidence>
<dbReference type="PANTHER" id="PTHR30137:SF8">
    <property type="entry name" value="BLR5498 PROTEIN"/>
    <property type="match status" value="1"/>
</dbReference>
<gene>
    <name evidence="4" type="ORF">ABQM86_19210</name>
</gene>
<dbReference type="InterPro" id="IPR011251">
    <property type="entry name" value="Luciferase-like_dom"/>
</dbReference>
<dbReference type="SUPFAM" id="SSF51679">
    <property type="entry name" value="Bacterial luciferase-like"/>
    <property type="match status" value="1"/>
</dbReference>